<name>A0ABS0XR48_9SPHN</name>
<evidence type="ECO:0000313" key="2">
    <source>
        <dbReference type="Proteomes" id="UP000640426"/>
    </source>
</evidence>
<comment type="caution">
    <text evidence="1">The sequence shown here is derived from an EMBL/GenBank/DDBJ whole genome shotgun (WGS) entry which is preliminary data.</text>
</comment>
<organism evidence="1 2">
    <name type="scientific">Sphingomonas mollis</name>
    <dbReference type="NCBI Taxonomy" id="2795726"/>
    <lineage>
        <taxon>Bacteria</taxon>
        <taxon>Pseudomonadati</taxon>
        <taxon>Pseudomonadota</taxon>
        <taxon>Alphaproteobacteria</taxon>
        <taxon>Sphingomonadales</taxon>
        <taxon>Sphingomonadaceae</taxon>
        <taxon>Sphingomonas</taxon>
    </lineage>
</organism>
<dbReference type="InterPro" id="IPR029055">
    <property type="entry name" value="Ntn_hydrolases_N"/>
</dbReference>
<protein>
    <submittedName>
        <fullName evidence="1">Uncharacterized protein</fullName>
    </submittedName>
</protein>
<reference evidence="2" key="1">
    <citation type="submission" date="2020-12" db="EMBL/GenBank/DDBJ databases">
        <title>Hymenobacter sp.</title>
        <authorList>
            <person name="Kim M.K."/>
        </authorList>
    </citation>
    <scope>NUCLEOTIDE SEQUENCE [LARGE SCALE GENOMIC DNA]</scope>
    <source>
        <strain evidence="2">BT553</strain>
    </source>
</reference>
<proteinExistence type="predicted"/>
<gene>
    <name evidence="1" type="ORF">JAO74_11970</name>
</gene>
<evidence type="ECO:0000313" key="1">
    <source>
        <dbReference type="EMBL" id="MBJ6122507.1"/>
    </source>
</evidence>
<dbReference type="EMBL" id="JAELXS010000006">
    <property type="protein sequence ID" value="MBJ6122507.1"/>
    <property type="molecule type" value="Genomic_DNA"/>
</dbReference>
<dbReference type="SUPFAM" id="SSF56235">
    <property type="entry name" value="N-terminal nucleophile aminohydrolases (Ntn hydrolases)"/>
    <property type="match status" value="1"/>
</dbReference>
<dbReference type="Gene3D" id="3.60.20.10">
    <property type="entry name" value="Glutamine Phosphoribosylpyrophosphate, subunit 1, domain 1"/>
    <property type="match status" value="1"/>
</dbReference>
<keyword evidence="2" id="KW-1185">Reference proteome</keyword>
<accession>A0ABS0XR48</accession>
<dbReference type="Proteomes" id="UP000640426">
    <property type="component" value="Unassembled WGS sequence"/>
</dbReference>
<sequence length="215" mass="22884">MTVIMGATFVGGAAIAGDSLLHNPDTMATVRNSSKTTVIGNRVAVAQAGQFTGTERVMDELEKLNPSAVTPQAVVDCIVSHAGQIHADRTKTGRSLETFYLVGGVEEDGNSVIVSIAIHQNEVKRFSGPGQMIAIGTQLLTQQRAFDAFNSSVRPGSNIVELDTWVRRVVADESTASPQTVGFPATLLVMRRENAIEAHLETTGEHDGRLAGFIP</sequence>